<dbReference type="GO" id="GO:0044550">
    <property type="term" value="P:secondary metabolite biosynthetic process"/>
    <property type="evidence" value="ECO:0007669"/>
    <property type="project" value="TreeGrafter"/>
</dbReference>
<dbReference type="SUPFAM" id="SSF47336">
    <property type="entry name" value="ACP-like"/>
    <property type="match status" value="3"/>
</dbReference>
<dbReference type="InterPro" id="IPR010060">
    <property type="entry name" value="NRPS_synth"/>
</dbReference>
<dbReference type="InterPro" id="IPR010071">
    <property type="entry name" value="AA_adenyl_dom"/>
</dbReference>
<dbReference type="EC" id="5.1.1.3" evidence="7"/>
<dbReference type="RefSeq" id="WP_011595005.1">
    <property type="nucleotide sequence ID" value="NC_008268.1"/>
</dbReference>
<dbReference type="InterPro" id="IPR036736">
    <property type="entry name" value="ACP-like_sf"/>
</dbReference>
<dbReference type="Pfam" id="PF00501">
    <property type="entry name" value="AMP-binding"/>
    <property type="match status" value="3"/>
</dbReference>
<dbReference type="SUPFAM" id="SSF56801">
    <property type="entry name" value="Acetyl-CoA synthetase-like"/>
    <property type="match status" value="3"/>
</dbReference>
<feature type="domain" description="Carrier" evidence="6">
    <location>
        <begin position="3488"/>
        <end position="3563"/>
    </location>
</feature>
<dbReference type="eggNOG" id="COG3319">
    <property type="taxonomic scope" value="Bacteria"/>
</dbReference>
<keyword evidence="3" id="KW-0597">Phosphoprotein</keyword>
<sequence>MSTGEVLPLTYDQLAVLRAGARDASFGQYLELDGPLDEDRFCRALQKTLAECTGLHSTFVLDGPEPGQVTGAAVTGADVLDAAASDDPGRLVTTWIDHELNRPMEPGTGPLYVHVLFRLPHGRYGWFQRYHRLVNDQPGMTVIVRRTAEAYETGAAAPTSPPESRPFVSPSVPLTADARYRESAAWADDRRYWEHLLAGASRHETPPEPIAGGENLGPFTVPADGALVRLARRSGGGPDAVLLAALAVYLHSRTAVDDVLVGHRSRGSTTPVRLSLAPQLTFDTLTRHVGLQLRRSRRHRYLASEDGAADSCPVAGGMREPLGVERIGEGAVAVVKRWDSGGDGMVVDVDDRDGSWTVDVHGPGDAQRLSHILAAAVGAPDTPLAGLDVLGSGERGVLVPVRGGVGVGVRLLPEILAGGVGLGGGGVAVSCGGVELSYGELDEWSNRWARVLIGRGVGPELVVGVAVPRSVELVVAVWAVVKSGAAFVPVDPVLPEVRVRELLVDSGAVVGLSVSGVVLPSVVEWLRVDDVSVVEGVSGGVVSDGERTRRLVGGCAAYVMYTSGSTGRPKGVVVTHGGLANLVEEVRVRFGLWSGCRVSHVASPSFDASVYEWLMAFSVGARLVVAPPGVFGGAALGEWLGVNGVTHCFVTPSVLATVEEGALGSVRVLVVAGEVLGSELVARWAPGRELFDAYGPTEVTVQATVSDALVAGGVVTVGGPAVGVEVVVLDGWLRPVPVGVVGELYVGGAGLARGYLGRAGLTAASFVADPFGGVGSRLYRTGDLVRWDGLGSLVFVGRADFQVKVRGQRVELGEVESVLGRCPGVAAAVVVVGEGGRLVGYVVPEVGVRVDPGVVVEFAGSVLPGGVVPSVVVVLGELPVTASGKLDRAALPAPVVARGPHRAPRTAAEHTLASVFAEVLGLDHVGLDESFFALGGDSILSIRLVSRAKARGLVFTPQQVFEHRTVAALAAESEIADGETTIALAELAGGGIGTFPPTPVVRYLIERGGHFERFSQSVLLDLPDGIDPDRLLATITAVLARHDMLRSRLYQDANGQWQMETRAATEIDADTLVRRIAFDPATDPGTLADLLATEHQAAVERLRPSDGVVVQFVWLDPEPSAAPPARTGRVIVVAHHLAVDGVSWRILLPDFAAAWYQVSTGSVPSLPEPATSMRRWAHALADEAIRSERAAELVWWQNVVDGPDPPITERPLDPGRDLATALRDVSVETAPDDTSVLLTRLPGLYHGGVLDVLLTALVVASSRWRAERGIPGTSMLIRLEGHGREQQVVPGADLSRTVGWFTTVFPVRVDLQGIDLDDALTGGHDMGSAVKRVKEHLRAVPDMGIGYGLLRYLNPDTAGSLPRTEPGQISFNYLGQVPDSADHDTAVGWSPADGFGDLRYVPDPDMPASAAIEVNAIVIGGRLRVGFGFPDTLLAHAEVDTLAERWREALSALVSHARGGDAGGLTPSDVPLVDVTQSDLDTWEERFGALTDVWPPAPLQAGLLFHALLAKPSIDAYTVQVELHLKGDVDPDRMRRAAQALLDRHANLRVAFVPARDGTFVQVVPAAVDLPFREIDLTDLPEAARTAELDRALTADRAAPFDTTRAPLVRFLLVTTGSHESRLVWTNHHTLLDGWSMPLAIRELLALYMAGDDGSALPRPRPYRDFLSWLHRRDPAEARAAWATALAGVDGPTLLLADARGRPLSAPPESALFTLPEDLTADLTTLARTRNTTLNTVTQVAWGIVLGAATSRHDVTFGSTVSGRSPHLTGVESMIGLFVNTVPTRITLNPRETLGRLLDRTQAEQAALLDHHHLGLADIQRAAGPDIGFDTATVFESYPIDRGGLTENTDLAGIRVVDVRGVDATHYPLSVAFSVDTQLRMTFHYRPDLVDRATVDAMAGRVTRVLEAMASDPDVTVARVDVLGSGERGVLVPVRGGVGVGVRLLPEILAGGVGLGGGGVAVSCGGVELSYGELDEWSNRWARVLIGRGVGPELVVGVAVPRSVELVVAVWAVVKSGAAFVPVDPVLPEVRVRELLVDSGAVVGLSVSGVVLPSVVEWLRVDDVSVVEGVSGGVVSDGERTRRLVGGCAAYVMYTSGSTGRPKGVVVTHGGLANLVEEVRVRFGLWSGCRVSHVASPSFDASVYEWLMAFSVGARLVVAPPGVFGGAALGEWLGVNGVTHCFVTPSVLATVEEGALGSVRVLVVAGEVLGSELVARWAPGRELFDAYGPTEVTVQATVSDALVAGGVVTVGGPAVGVEVVVLDGWLRPVPVGVVGELYVGGAGLARGYLGRAGLTAASFVADPFGGVGSRLYRTGDLVRWDGLGSLVFVGRADFQVKVRGQRVELGEVESVLGRCPGVAAAVVVVVGEGGRLVGYVVPEVGVRVDPGVVVEFAGSVLPGGVVPSVVVVLGELPVTASGKLDRAALPAPDAPVRRFRAPATPFEAVIAEVYGDVLGVDRVGADDNFFRLGGDSLSATRVVARVDAALGVDVGVHALFEAPTVTGFAERAAKAGVLTHRPELRAAPRPERIPLSLAQTRMWFLNQFDTSSPAYNIAMAFRLTGALDLDALRSAMTDVVERHESLRTRFPMAGDEPVQVILAAADSVPDLPVATVSSDAELQERLSAAVSEGFDVTGQIPLRAAVFETSDTDRVLLVVVHHIVADGVSMVPLARDMMVAYTARAAGHAPEWHPPTVQYADFTLWQRQLLGAEDDPQSMVSQQLDYWRTTLAGLPAALDLPSDRPRSMQRTPDGSRVGFEIDAGLHRRLLATASTHQSTVFMVAHAALAAFLARMSGTEDIAVGTPVAGRGEAALDDVVGMFVNTVVLRTLVSDASRFSELLEQVRDVDLGAYAHAEVPFEKVVEALDPPRSTAHSPLFQVLLEFQNVERPDLSLPGVEVEGIDLGATIARFDLQLTLSEEYTDDGTPAGITAGFTYATDLFDAETVAGLADRFVRMLDAAVTDPSIRVGDLEILDALERDELVPVRGFPAVAERTLPDVLTAGAAPAPGATAVSCDGVIVTYRELDERSNRLARALIRRGAGPDAFVAIGVPRSIEWVLSVWAVAKSGAAYVPVDPTLPPARTGGMLEDSGAVLGLTVTAYRDRLPGVVPWLLLDDPEVANGYSGDPVIDADRLRPLRVEHAAFLLYTSGSTGTPKGVVLTHGGLANLAVEERERFASMHGARVSHLASPSFDASLFELLMAFAVGATLVVVPPTVLGGRELAELLASEHVSHAFFTPTILDTLRPEDLPSLRILAVAGERFPPELADRWTLGRFVFNGYGPTEATVQTTVSEVLSPDEPVNVGGPGRGVEVIVVNTWLQPVPVGVIGELYVAGPGLARGYHRRSALTAGSFVANPFGEPGSRMYRTGDLVRWSEIGRLEYVGRNDFQVKIRGQRVELGEIESVLARCDGVGRAAVTVHSGTGDRLVGYVTAEAGASIDTAEVLRYAGSHLAPYMVPAQLVVLDRLPVGRTGKLDRRALPAPVLAPREFRAPATPVEEAVAEVFADVLGIDRVGADDDFFELGGNSLVATRVASALRDRLGTDVVLQWIFRNPSPEGLARRIVDPSALGSVPADDVLNVVVPFRASGAQPALFCVHPAGGLALGYAGLMKYVSPDRPVYGLQLPILSGGTTFESMAQLAHRYVVEMRAVQPHGPYHLLGWSLGGVIAQAVAVELRESGAEVGTLAMMDSYVAEGDNFGDLEVNAEEWLHGLGVEFEGEGGDTGTSYREQLVEMLGRSFGRDPAFASTLLGRISTGLENSKEISTGYRPRVFDGDLVFFSAAHSADGEEGERPSPSVWQPAITGVIVEHKVECDHLRMTTPEALAVIGPILERSLGSRPDRTADDGPGLP</sequence>
<evidence type="ECO:0000313" key="8">
    <source>
        <dbReference type="Proteomes" id="UP000008710"/>
    </source>
</evidence>
<dbReference type="InterPro" id="IPR001242">
    <property type="entry name" value="Condensation_dom"/>
</dbReference>
<feature type="domain" description="Carrier" evidence="6">
    <location>
        <begin position="2437"/>
        <end position="2512"/>
    </location>
</feature>
<dbReference type="PANTHER" id="PTHR45527:SF1">
    <property type="entry name" value="FATTY ACID SYNTHASE"/>
    <property type="match status" value="1"/>
</dbReference>
<dbReference type="Gene3D" id="3.30.300.30">
    <property type="match status" value="3"/>
</dbReference>
<dbReference type="HOGENOM" id="CLU_000022_0_15_11"/>
<dbReference type="GO" id="GO:0043041">
    <property type="term" value="P:amino acid activation for nonribosomal peptide biosynthetic process"/>
    <property type="evidence" value="ECO:0007669"/>
    <property type="project" value="TreeGrafter"/>
</dbReference>
<evidence type="ECO:0000256" key="2">
    <source>
        <dbReference type="ARBA" id="ARBA00022450"/>
    </source>
</evidence>
<evidence type="ECO:0000256" key="3">
    <source>
        <dbReference type="ARBA" id="ARBA00022553"/>
    </source>
</evidence>
<dbReference type="UniPathway" id="UPA00011"/>
<dbReference type="Pfam" id="PF13193">
    <property type="entry name" value="AMP-binding_C"/>
    <property type="match status" value="3"/>
</dbReference>
<dbReference type="EMBL" id="CP000431">
    <property type="protein sequence ID" value="ABG94014.1"/>
    <property type="molecule type" value="Genomic_DNA"/>
</dbReference>
<dbReference type="Proteomes" id="UP000008710">
    <property type="component" value="Chromosome"/>
</dbReference>
<dbReference type="InterPro" id="IPR023213">
    <property type="entry name" value="CAT-like_dom_sf"/>
</dbReference>
<dbReference type="InterPro" id="IPR006162">
    <property type="entry name" value="Ppantetheine_attach_site"/>
</dbReference>
<dbReference type="SUPFAM" id="SSF53474">
    <property type="entry name" value="alpha/beta-Hydrolases"/>
    <property type="match status" value="1"/>
</dbReference>
<accession>Q0SEM2</accession>
<dbReference type="InterPro" id="IPR009081">
    <property type="entry name" value="PP-bd_ACP"/>
</dbReference>
<dbReference type="Gene3D" id="2.30.38.10">
    <property type="entry name" value="Luciferase, Domain 3"/>
    <property type="match status" value="3"/>
</dbReference>
<comment type="cofactor">
    <cofactor evidence="1">
        <name>pantetheine 4'-phosphate</name>
        <dbReference type="ChEBI" id="CHEBI:47942"/>
    </cofactor>
</comment>
<dbReference type="Gene3D" id="3.40.50.980">
    <property type="match status" value="6"/>
</dbReference>
<evidence type="ECO:0000313" key="7">
    <source>
        <dbReference type="EMBL" id="ABG94014.1"/>
    </source>
</evidence>
<dbReference type="InterPro" id="IPR020806">
    <property type="entry name" value="PKS_PP-bd"/>
</dbReference>
<dbReference type="PATRIC" id="fig|101510.16.peg.2235"/>
<dbReference type="InterPro" id="IPR001031">
    <property type="entry name" value="Thioesterase"/>
</dbReference>
<dbReference type="PROSITE" id="PS50075">
    <property type="entry name" value="CARRIER"/>
    <property type="match status" value="3"/>
</dbReference>
<dbReference type="Pfam" id="PF00668">
    <property type="entry name" value="Condensation"/>
    <property type="match status" value="4"/>
</dbReference>
<dbReference type="NCBIfam" id="TIGR01733">
    <property type="entry name" value="AA-adenyl-dom"/>
    <property type="match status" value="3"/>
</dbReference>
<feature type="domain" description="Carrier" evidence="6">
    <location>
        <begin position="903"/>
        <end position="977"/>
    </location>
</feature>
<keyword evidence="5" id="KW-0045">Antibiotic biosynthesis</keyword>
<evidence type="ECO:0000259" key="6">
    <source>
        <dbReference type="PROSITE" id="PS50075"/>
    </source>
</evidence>
<dbReference type="GO" id="GO:0031177">
    <property type="term" value="F:phosphopantetheine binding"/>
    <property type="evidence" value="ECO:0007669"/>
    <property type="project" value="InterPro"/>
</dbReference>
<keyword evidence="2" id="KW-0596">Phosphopantetheine</keyword>
<dbReference type="KEGG" id="rha:RHA1_ro02207"/>
<reference evidence="8" key="1">
    <citation type="journal article" date="2006" name="Proc. Natl. Acad. Sci. U.S.A.">
        <title>The complete genome of Rhodococcus sp. RHA1 provides insights into a catabolic powerhouse.</title>
        <authorList>
            <person name="McLeod M.P."/>
            <person name="Warren R.L."/>
            <person name="Hsiao W.W.L."/>
            <person name="Araki N."/>
            <person name="Myhre M."/>
            <person name="Fernandes C."/>
            <person name="Miyazawa D."/>
            <person name="Wong W."/>
            <person name="Lillquist A.L."/>
            <person name="Wang D."/>
            <person name="Dosanjh M."/>
            <person name="Hara H."/>
            <person name="Petrescu A."/>
            <person name="Morin R.D."/>
            <person name="Yang G."/>
            <person name="Stott J.M."/>
            <person name="Schein J.E."/>
            <person name="Shin H."/>
            <person name="Smailus D."/>
            <person name="Siddiqui A.S."/>
            <person name="Marra M.A."/>
            <person name="Jones S.J.M."/>
            <person name="Holt R."/>
            <person name="Brinkman F.S.L."/>
            <person name="Miyauchi K."/>
            <person name="Fukuda M."/>
            <person name="Davies J.E."/>
            <person name="Mohn W.W."/>
            <person name="Eltis L.D."/>
        </authorList>
    </citation>
    <scope>NUCLEOTIDE SEQUENCE [LARGE SCALE GENOMIC DNA]</scope>
    <source>
        <strain evidence="8">RHA1</strain>
    </source>
</reference>
<dbReference type="CDD" id="cd19543">
    <property type="entry name" value="DCL_NRPS"/>
    <property type="match status" value="1"/>
</dbReference>
<proteinExistence type="predicted"/>
<keyword evidence="4" id="KW-0677">Repeat</keyword>
<dbReference type="Gene3D" id="3.30.559.10">
    <property type="entry name" value="Chloramphenicol acetyltransferase-like domain"/>
    <property type="match status" value="4"/>
</dbReference>
<organism evidence="7 8">
    <name type="scientific">Rhodococcus jostii (strain RHA1)</name>
    <dbReference type="NCBI Taxonomy" id="101510"/>
    <lineage>
        <taxon>Bacteria</taxon>
        <taxon>Bacillati</taxon>
        <taxon>Actinomycetota</taxon>
        <taxon>Actinomycetes</taxon>
        <taxon>Mycobacteriales</taxon>
        <taxon>Nocardiaceae</taxon>
        <taxon>Rhodococcus</taxon>
    </lineage>
</organism>
<dbReference type="GO" id="GO:0005737">
    <property type="term" value="C:cytoplasm"/>
    <property type="evidence" value="ECO:0007669"/>
    <property type="project" value="TreeGrafter"/>
</dbReference>
<dbReference type="PROSITE" id="PS00455">
    <property type="entry name" value="AMP_BINDING"/>
    <property type="match status" value="3"/>
</dbReference>
<name>Q0SEM2_RHOJR</name>
<dbReference type="InterPro" id="IPR020845">
    <property type="entry name" value="AMP-binding_CS"/>
</dbReference>
<dbReference type="FunFam" id="1.10.1200.10:FF:000016">
    <property type="entry name" value="Non-ribosomal peptide synthase"/>
    <property type="match status" value="1"/>
</dbReference>
<dbReference type="GO" id="GO:0072330">
    <property type="term" value="P:monocarboxylic acid biosynthetic process"/>
    <property type="evidence" value="ECO:0007669"/>
    <property type="project" value="UniProtKB-ARBA"/>
</dbReference>
<dbReference type="InterPro" id="IPR045851">
    <property type="entry name" value="AMP-bd_C_sf"/>
</dbReference>
<dbReference type="SUPFAM" id="SSF52777">
    <property type="entry name" value="CoA-dependent acyltransferases"/>
    <property type="match status" value="8"/>
</dbReference>
<dbReference type="InterPro" id="IPR029058">
    <property type="entry name" value="AB_hydrolase_fold"/>
</dbReference>
<dbReference type="eggNOG" id="COG1020">
    <property type="taxonomic scope" value="Bacteria"/>
</dbReference>
<dbReference type="PROSITE" id="PS00012">
    <property type="entry name" value="PHOSPHOPANTETHEINE"/>
    <property type="match status" value="3"/>
</dbReference>
<dbReference type="NCBIfam" id="TIGR01720">
    <property type="entry name" value="NRPS-para261"/>
    <property type="match status" value="1"/>
</dbReference>
<dbReference type="Pfam" id="PF00975">
    <property type="entry name" value="Thioesterase"/>
    <property type="match status" value="1"/>
</dbReference>
<evidence type="ECO:0000256" key="1">
    <source>
        <dbReference type="ARBA" id="ARBA00001957"/>
    </source>
</evidence>
<dbReference type="FunFam" id="1.10.1200.10:FF:000005">
    <property type="entry name" value="Nonribosomal peptide synthetase 1"/>
    <property type="match status" value="1"/>
</dbReference>
<protein>
    <submittedName>
        <fullName evidence="7">Non-ribosomal peptide synthetase</fullName>
        <ecNumber evidence="7">5.1.1.3</ecNumber>
    </submittedName>
</protein>
<dbReference type="Pfam" id="PF00550">
    <property type="entry name" value="PP-binding"/>
    <property type="match status" value="3"/>
</dbReference>
<dbReference type="SMART" id="SM00823">
    <property type="entry name" value="PKS_PP"/>
    <property type="match status" value="3"/>
</dbReference>
<dbReference type="InterPro" id="IPR025110">
    <property type="entry name" value="AMP-bd_C"/>
</dbReference>
<dbReference type="PANTHER" id="PTHR45527">
    <property type="entry name" value="NONRIBOSOMAL PEPTIDE SYNTHETASE"/>
    <property type="match status" value="1"/>
</dbReference>
<dbReference type="GO" id="GO:0008881">
    <property type="term" value="F:glutamate racemase activity"/>
    <property type="evidence" value="ECO:0007669"/>
    <property type="project" value="UniProtKB-EC"/>
</dbReference>
<evidence type="ECO:0000256" key="4">
    <source>
        <dbReference type="ARBA" id="ARBA00022737"/>
    </source>
</evidence>
<evidence type="ECO:0000256" key="5">
    <source>
        <dbReference type="ARBA" id="ARBA00023194"/>
    </source>
</evidence>
<dbReference type="NCBIfam" id="NF003417">
    <property type="entry name" value="PRK04813.1"/>
    <property type="match status" value="3"/>
</dbReference>
<dbReference type="GO" id="GO:0017000">
    <property type="term" value="P:antibiotic biosynthetic process"/>
    <property type="evidence" value="ECO:0007669"/>
    <property type="project" value="UniProtKB-KW"/>
</dbReference>
<dbReference type="Gene3D" id="1.10.1200.10">
    <property type="entry name" value="ACP-like"/>
    <property type="match status" value="2"/>
</dbReference>
<keyword evidence="7" id="KW-0413">Isomerase</keyword>
<dbReference type="Gene3D" id="3.40.50.1820">
    <property type="entry name" value="alpha/beta hydrolase"/>
    <property type="match status" value="1"/>
</dbReference>
<dbReference type="Gene3D" id="3.30.559.30">
    <property type="entry name" value="Nonribosomal peptide synthetase, condensation domain"/>
    <property type="match status" value="4"/>
</dbReference>
<dbReference type="GO" id="GO:0008610">
    <property type="term" value="P:lipid biosynthetic process"/>
    <property type="evidence" value="ECO:0007669"/>
    <property type="project" value="UniProtKB-ARBA"/>
</dbReference>
<dbReference type="CDD" id="cd19540">
    <property type="entry name" value="LCL_NRPS-like"/>
    <property type="match status" value="1"/>
</dbReference>
<gene>
    <name evidence="7" type="ordered locus">RHA1_ro02207</name>
</gene>
<dbReference type="InterPro" id="IPR000873">
    <property type="entry name" value="AMP-dep_synth/lig_dom"/>
</dbReference>